<accession>A0A0B8P138</accession>
<organism evidence="1 2">
    <name type="scientific">Vibrio ishigakensis</name>
    <dbReference type="NCBI Taxonomy" id="1481914"/>
    <lineage>
        <taxon>Bacteria</taxon>
        <taxon>Pseudomonadati</taxon>
        <taxon>Pseudomonadota</taxon>
        <taxon>Gammaproteobacteria</taxon>
        <taxon>Vibrionales</taxon>
        <taxon>Vibrionaceae</taxon>
        <taxon>Vibrio</taxon>
    </lineage>
</organism>
<gene>
    <name evidence="1" type="ORF">JCM19231_1778</name>
</gene>
<dbReference type="Proteomes" id="UP000031671">
    <property type="component" value="Unassembled WGS sequence"/>
</dbReference>
<reference evidence="1 2" key="1">
    <citation type="submission" date="2015-01" db="EMBL/GenBank/DDBJ databases">
        <title>Vibrio sp. C1 JCM 19231 whole genome shotgun sequence.</title>
        <authorList>
            <person name="Sawabe T."/>
            <person name="Meirelles P."/>
            <person name="Feng G."/>
            <person name="Sayaka M."/>
            <person name="Hattori M."/>
            <person name="Ohkuma M."/>
        </authorList>
    </citation>
    <scope>NUCLEOTIDE SEQUENCE [LARGE SCALE GENOMIC DNA]</scope>
    <source>
        <strain evidence="2">JCM 19231</strain>
    </source>
</reference>
<protein>
    <submittedName>
        <fullName evidence="1">Uncharacterized protein</fullName>
    </submittedName>
</protein>
<reference evidence="1 2" key="2">
    <citation type="submission" date="2015-01" db="EMBL/GenBank/DDBJ databases">
        <authorList>
            <consortium name="NBRP consortium"/>
            <person name="Sawabe T."/>
            <person name="Meirelles P."/>
            <person name="Feng G."/>
            <person name="Sayaka M."/>
            <person name="Hattori M."/>
            <person name="Ohkuma M."/>
        </authorList>
    </citation>
    <scope>NUCLEOTIDE SEQUENCE [LARGE SCALE GENOMIC DNA]</scope>
    <source>
        <strain evidence="2">JCM 19231</strain>
    </source>
</reference>
<sequence length="41" mass="4662">MAPKTGWSEESEGKLAHRIHMLAANLFNGSRQHKSSQYPCY</sequence>
<comment type="caution">
    <text evidence="1">The sequence shown here is derived from an EMBL/GenBank/DDBJ whole genome shotgun (WGS) entry which is preliminary data.</text>
</comment>
<dbReference type="EMBL" id="BBRZ01000042">
    <property type="protein sequence ID" value="GAM57028.1"/>
    <property type="molecule type" value="Genomic_DNA"/>
</dbReference>
<evidence type="ECO:0000313" key="1">
    <source>
        <dbReference type="EMBL" id="GAM57028.1"/>
    </source>
</evidence>
<dbReference type="AlphaFoldDB" id="A0A0B8P138"/>
<proteinExistence type="predicted"/>
<keyword evidence="2" id="KW-1185">Reference proteome</keyword>
<name>A0A0B8P138_9VIBR</name>
<evidence type="ECO:0000313" key="2">
    <source>
        <dbReference type="Proteomes" id="UP000031671"/>
    </source>
</evidence>